<evidence type="ECO:0000313" key="3">
    <source>
        <dbReference type="Proteomes" id="UP000219036"/>
    </source>
</evidence>
<keyword evidence="1" id="KW-1133">Transmembrane helix</keyword>
<feature type="transmembrane region" description="Helical" evidence="1">
    <location>
        <begin position="86"/>
        <end position="108"/>
    </location>
</feature>
<evidence type="ECO:0000256" key="1">
    <source>
        <dbReference type="SAM" id="Phobius"/>
    </source>
</evidence>
<feature type="transmembrane region" description="Helical" evidence="1">
    <location>
        <begin position="6"/>
        <end position="30"/>
    </location>
</feature>
<organism evidence="2 3">
    <name type="scientific">Persephonella hydrogeniphila</name>
    <dbReference type="NCBI Taxonomy" id="198703"/>
    <lineage>
        <taxon>Bacteria</taxon>
        <taxon>Pseudomonadati</taxon>
        <taxon>Aquificota</taxon>
        <taxon>Aquificia</taxon>
        <taxon>Aquificales</taxon>
        <taxon>Hydrogenothermaceae</taxon>
        <taxon>Persephonella</taxon>
    </lineage>
</organism>
<gene>
    <name evidence="2" type="ORF">SAMN06265182_1843</name>
</gene>
<feature type="transmembrane region" description="Helical" evidence="1">
    <location>
        <begin position="120"/>
        <end position="141"/>
    </location>
</feature>
<dbReference type="EMBL" id="OBEI01000010">
    <property type="protein sequence ID" value="SNZ10366.1"/>
    <property type="molecule type" value="Genomic_DNA"/>
</dbReference>
<dbReference type="InterPro" id="IPR007418">
    <property type="entry name" value="DUF474"/>
</dbReference>
<dbReference type="AlphaFoldDB" id="A0A285NR79"/>
<proteinExistence type="predicted"/>
<reference evidence="3" key="1">
    <citation type="submission" date="2017-09" db="EMBL/GenBank/DDBJ databases">
        <authorList>
            <person name="Varghese N."/>
            <person name="Submissions S."/>
        </authorList>
    </citation>
    <scope>NUCLEOTIDE SEQUENCE [LARGE SCALE GENOMIC DNA]</scope>
    <source>
        <strain evidence="3">DSM 15103</strain>
    </source>
</reference>
<keyword evidence="1" id="KW-0472">Membrane</keyword>
<evidence type="ECO:0000313" key="2">
    <source>
        <dbReference type="EMBL" id="SNZ10366.1"/>
    </source>
</evidence>
<dbReference type="RefSeq" id="WP_097000994.1">
    <property type="nucleotide sequence ID" value="NZ_OBEI01000010.1"/>
</dbReference>
<dbReference type="Proteomes" id="UP000219036">
    <property type="component" value="Unassembled WGS sequence"/>
</dbReference>
<evidence type="ECO:0008006" key="4">
    <source>
        <dbReference type="Google" id="ProtNLM"/>
    </source>
</evidence>
<feature type="transmembrane region" description="Helical" evidence="1">
    <location>
        <begin position="51"/>
        <end position="74"/>
    </location>
</feature>
<name>A0A285NR79_9AQUI</name>
<keyword evidence="3" id="KW-1185">Reference proteome</keyword>
<sequence length="142" mass="16264">MYEIAKIIHLVSAVIFGGVVFTEVVLLPAIKKEYGEEKFKEIEKVMIRKRGIKIVPIFVLFLYASGFYMFHIYMKEIDLSTNFAKLLILKISLALTVLLLVITAISLFIKGKSESKFFDYAHYGVFVLVFSVIILAKLMFIL</sequence>
<dbReference type="PIRSF" id="PIRSF015875">
    <property type="entry name" value="UCP015875"/>
    <property type="match status" value="1"/>
</dbReference>
<keyword evidence="1" id="KW-0812">Transmembrane</keyword>
<dbReference type="OrthoDB" id="5955722at2"/>
<protein>
    <recommendedName>
        <fullName evidence="4">Copper resistance protein D</fullName>
    </recommendedName>
</protein>
<accession>A0A285NR79</accession>